<dbReference type="SUPFAM" id="SSF53032">
    <property type="entry name" value="tRNA-intron endonuclease catalytic domain-like"/>
    <property type="match status" value="1"/>
</dbReference>
<protein>
    <recommendedName>
        <fullName evidence="2">tRNA intron endonuclease catalytic domain-containing protein</fullName>
    </recommendedName>
</protein>
<dbReference type="InterPro" id="IPR036167">
    <property type="entry name" value="tRNA_intron_Endo_cat-like_sf"/>
</dbReference>
<dbReference type="GO" id="GO:0003676">
    <property type="term" value="F:nucleic acid binding"/>
    <property type="evidence" value="ECO:0007669"/>
    <property type="project" value="InterPro"/>
</dbReference>
<comment type="caution">
    <text evidence="3">The sequence shown here is derived from an EMBL/GenBank/DDBJ whole genome shotgun (WGS) entry which is preliminary data.</text>
</comment>
<dbReference type="Pfam" id="PF01974">
    <property type="entry name" value="tRNA_int_endo"/>
    <property type="match status" value="1"/>
</dbReference>
<proteinExistence type="predicted"/>
<dbReference type="GO" id="GO:0005634">
    <property type="term" value="C:nucleus"/>
    <property type="evidence" value="ECO:0007669"/>
    <property type="project" value="UniProtKB-ARBA"/>
</dbReference>
<gene>
    <name evidence="3" type="ORF">LCGC14_0303420</name>
</gene>
<dbReference type="CDD" id="cd22363">
    <property type="entry name" value="tRNA-intron_lyase_C"/>
    <property type="match status" value="1"/>
</dbReference>
<organism evidence="3">
    <name type="scientific">marine sediment metagenome</name>
    <dbReference type="NCBI Taxonomy" id="412755"/>
    <lineage>
        <taxon>unclassified sequences</taxon>
        <taxon>metagenomes</taxon>
        <taxon>ecological metagenomes</taxon>
    </lineage>
</organism>
<dbReference type="Gene3D" id="3.40.1350.10">
    <property type="match status" value="1"/>
</dbReference>
<reference evidence="3" key="1">
    <citation type="journal article" date="2015" name="Nature">
        <title>Complex archaea that bridge the gap between prokaryotes and eukaryotes.</title>
        <authorList>
            <person name="Spang A."/>
            <person name="Saw J.H."/>
            <person name="Jorgensen S.L."/>
            <person name="Zaremba-Niedzwiedzka K."/>
            <person name="Martijn J."/>
            <person name="Lind A.E."/>
            <person name="van Eijk R."/>
            <person name="Schleper C."/>
            <person name="Guy L."/>
            <person name="Ettema T.J."/>
        </authorList>
    </citation>
    <scope>NUCLEOTIDE SEQUENCE</scope>
</reference>
<sequence length="329" mass="37427">MSRSHRRTHSGEITNVKTNEYAGRHSRVFQTTTPPRGRSPRYNTEELVKPQLHPEVEKSLANIGAEIRINQEVPYVIIYDSELRRELGTYGIIAEDIGAGRQRSRQFHLSKDPSAISMYDLLYAYQLGLIGGKGNNRSVNYDAILAWGVYNDPDFMEKLSVYLNLRSRGLIVMSGTRYGTDFTIYIESAEEFHSKDRNKSERLQSEVALIDVGSVGTNIELPEVIKGEHLARTIGKTYMIASVDSEKKTSEYTVRDRSGGAHIVKNVQFAKLRDRNGHLLEPSQNVTFRVLNMEELGIDSTVDISAQIAKRMDENTDMVPWELRPRFRD</sequence>
<dbReference type="GO" id="GO:0000213">
    <property type="term" value="F:tRNA-intron lyase activity"/>
    <property type="evidence" value="ECO:0007669"/>
    <property type="project" value="InterPro"/>
</dbReference>
<accession>A0A0F9WBB8</accession>
<dbReference type="InterPro" id="IPR006677">
    <property type="entry name" value="tRNA_intron_Endonuc_cat-like"/>
</dbReference>
<evidence type="ECO:0000256" key="1">
    <source>
        <dbReference type="SAM" id="MobiDB-lite"/>
    </source>
</evidence>
<dbReference type="EMBL" id="LAZR01000191">
    <property type="protein sequence ID" value="KKN83076.1"/>
    <property type="molecule type" value="Genomic_DNA"/>
</dbReference>
<dbReference type="InterPro" id="IPR011856">
    <property type="entry name" value="tRNA_endonuc-like_dom_sf"/>
</dbReference>
<feature type="domain" description="tRNA intron endonuclease catalytic" evidence="2">
    <location>
        <begin position="155"/>
        <end position="248"/>
    </location>
</feature>
<dbReference type="GO" id="GO:0006388">
    <property type="term" value="P:tRNA splicing, via endonucleolytic cleavage and ligation"/>
    <property type="evidence" value="ECO:0007669"/>
    <property type="project" value="InterPro"/>
</dbReference>
<dbReference type="AlphaFoldDB" id="A0A0F9WBB8"/>
<evidence type="ECO:0000259" key="2">
    <source>
        <dbReference type="Pfam" id="PF01974"/>
    </source>
</evidence>
<name>A0A0F9WBB8_9ZZZZ</name>
<feature type="region of interest" description="Disordered" evidence="1">
    <location>
        <begin position="1"/>
        <end position="42"/>
    </location>
</feature>
<evidence type="ECO:0000313" key="3">
    <source>
        <dbReference type="EMBL" id="KKN83076.1"/>
    </source>
</evidence>